<name>A0A8X6HQY2_TRICU</name>
<evidence type="ECO:0000256" key="1">
    <source>
        <dbReference type="SAM" id="MobiDB-lite"/>
    </source>
</evidence>
<dbReference type="AlphaFoldDB" id="A0A8X6HQY2"/>
<dbReference type="Proteomes" id="UP000887116">
    <property type="component" value="Unassembled WGS sequence"/>
</dbReference>
<reference evidence="2" key="1">
    <citation type="submission" date="2020-07" db="EMBL/GenBank/DDBJ databases">
        <title>Multicomponent nature underlies the extraordinary mechanical properties of spider dragline silk.</title>
        <authorList>
            <person name="Kono N."/>
            <person name="Nakamura H."/>
            <person name="Mori M."/>
            <person name="Yoshida Y."/>
            <person name="Ohtoshi R."/>
            <person name="Malay A.D."/>
            <person name="Moran D.A.P."/>
            <person name="Tomita M."/>
            <person name="Numata K."/>
            <person name="Arakawa K."/>
        </authorList>
    </citation>
    <scope>NUCLEOTIDE SEQUENCE</scope>
</reference>
<accession>A0A8X6HQY2</accession>
<protein>
    <submittedName>
        <fullName evidence="2">Uncharacterized protein</fullName>
    </submittedName>
</protein>
<sequence>MVISKLEDKQAESTSSDLGLRKQKAIVTERKQKSPHFIEAEDDVSRKFPAKHSTTTGSTPECDRKGSYFLAGGGRIGIRFQRSDQEDFSLGGEGMVKVETATGKEATCA</sequence>
<evidence type="ECO:0000313" key="2">
    <source>
        <dbReference type="EMBL" id="GFR27933.1"/>
    </source>
</evidence>
<gene>
    <name evidence="2" type="ORF">TNCT_143241</name>
</gene>
<proteinExistence type="predicted"/>
<feature type="compositionally biased region" description="Basic and acidic residues" evidence="1">
    <location>
        <begin position="1"/>
        <end position="11"/>
    </location>
</feature>
<comment type="caution">
    <text evidence="2">The sequence shown here is derived from an EMBL/GenBank/DDBJ whole genome shotgun (WGS) entry which is preliminary data.</text>
</comment>
<evidence type="ECO:0000313" key="3">
    <source>
        <dbReference type="Proteomes" id="UP000887116"/>
    </source>
</evidence>
<organism evidence="2 3">
    <name type="scientific">Trichonephila clavata</name>
    <name type="common">Joro spider</name>
    <name type="synonym">Nephila clavata</name>
    <dbReference type="NCBI Taxonomy" id="2740835"/>
    <lineage>
        <taxon>Eukaryota</taxon>
        <taxon>Metazoa</taxon>
        <taxon>Ecdysozoa</taxon>
        <taxon>Arthropoda</taxon>
        <taxon>Chelicerata</taxon>
        <taxon>Arachnida</taxon>
        <taxon>Araneae</taxon>
        <taxon>Araneomorphae</taxon>
        <taxon>Entelegynae</taxon>
        <taxon>Araneoidea</taxon>
        <taxon>Nephilidae</taxon>
        <taxon>Trichonephila</taxon>
    </lineage>
</organism>
<feature type="region of interest" description="Disordered" evidence="1">
    <location>
        <begin position="1"/>
        <end position="20"/>
    </location>
</feature>
<dbReference type="EMBL" id="BMAO01008999">
    <property type="protein sequence ID" value="GFR27933.1"/>
    <property type="molecule type" value="Genomic_DNA"/>
</dbReference>
<keyword evidence="3" id="KW-1185">Reference proteome</keyword>